<dbReference type="PANTHER" id="PTHR30212">
    <property type="entry name" value="PROTEIN YIIM"/>
    <property type="match status" value="1"/>
</dbReference>
<dbReference type="InterPro" id="IPR005302">
    <property type="entry name" value="MoCF_Sase_C"/>
</dbReference>
<organism evidence="2 3">
    <name type="scientific">Shewanella yunxiaonensis</name>
    <dbReference type="NCBI Taxonomy" id="2829809"/>
    <lineage>
        <taxon>Bacteria</taxon>
        <taxon>Pseudomonadati</taxon>
        <taxon>Pseudomonadota</taxon>
        <taxon>Gammaproteobacteria</taxon>
        <taxon>Alteromonadales</taxon>
        <taxon>Shewanellaceae</taxon>
        <taxon>Shewanella</taxon>
    </lineage>
</organism>
<evidence type="ECO:0000259" key="1">
    <source>
        <dbReference type="PROSITE" id="PS51340"/>
    </source>
</evidence>
<accession>A0ABX7YUC5</accession>
<keyword evidence="3" id="KW-1185">Reference proteome</keyword>
<gene>
    <name evidence="2" type="ORF">KDN34_16645</name>
</gene>
<dbReference type="Proteomes" id="UP000679575">
    <property type="component" value="Chromosome"/>
</dbReference>
<dbReference type="RefSeq" id="WP_212594807.1">
    <property type="nucleotide sequence ID" value="NZ_CP073587.1"/>
</dbReference>
<sequence length="240" mass="26825">MSASLSLPSHQLCGLYAGDNLLFREGLLSGIDSKQSQPVLQVSFYGVLHDAQADGKNHGGAERVLHHFPLEHYQVYQQRELMVPKRTAPAMGENISSLGITEHHLHIGDIVALGDVLLQVTQPRAPCFKLNVQFGHPGFSLAMQETAMCGWFYRVLQEGTIKLDDQLILRERHSDISLAESMALYFAPQYDAAAYEKLLTATGLASDWQHNLQQRLANGKIEDWQKRLHGPVQFQALQGR</sequence>
<dbReference type="SUPFAM" id="SSF50800">
    <property type="entry name" value="PK beta-barrel domain-like"/>
    <property type="match status" value="1"/>
</dbReference>
<dbReference type="Pfam" id="PF03475">
    <property type="entry name" value="YiiM_3-alpha"/>
    <property type="match status" value="1"/>
</dbReference>
<dbReference type="PROSITE" id="PS51340">
    <property type="entry name" value="MOSC"/>
    <property type="match status" value="1"/>
</dbReference>
<dbReference type="EMBL" id="CP073587">
    <property type="protein sequence ID" value="QUN05781.1"/>
    <property type="molecule type" value="Genomic_DNA"/>
</dbReference>
<evidence type="ECO:0000313" key="2">
    <source>
        <dbReference type="EMBL" id="QUN05781.1"/>
    </source>
</evidence>
<evidence type="ECO:0000313" key="3">
    <source>
        <dbReference type="Proteomes" id="UP000679575"/>
    </source>
</evidence>
<dbReference type="InterPro" id="IPR011037">
    <property type="entry name" value="Pyrv_Knase-like_insert_dom_sf"/>
</dbReference>
<feature type="domain" description="MOSC" evidence="1">
    <location>
        <begin position="34"/>
        <end position="170"/>
    </location>
</feature>
<protein>
    <submittedName>
        <fullName evidence="2">MOSC domain-containing protein</fullName>
    </submittedName>
</protein>
<dbReference type="InterPro" id="IPR052353">
    <property type="entry name" value="Benzoxazolinone_Detox_Enz"/>
</dbReference>
<name>A0ABX7YUC5_9GAMM</name>
<dbReference type="Gene3D" id="2.40.33.20">
    <property type="entry name" value="PK beta-barrel domain-like"/>
    <property type="match status" value="1"/>
</dbReference>
<reference evidence="2 3" key="1">
    <citation type="submission" date="2021-04" db="EMBL/GenBank/DDBJ databases">
        <title>Novel species identification of genus Shewanella.</title>
        <authorList>
            <person name="Liu G."/>
        </authorList>
    </citation>
    <scope>NUCLEOTIDE SEQUENCE [LARGE SCALE GENOMIC DNA]</scope>
    <source>
        <strain evidence="2 3">FJAT-54481</strain>
    </source>
</reference>
<dbReference type="PANTHER" id="PTHR30212:SF2">
    <property type="entry name" value="PROTEIN YIIM"/>
    <property type="match status" value="1"/>
</dbReference>
<dbReference type="Pfam" id="PF03473">
    <property type="entry name" value="MOSC"/>
    <property type="match status" value="1"/>
</dbReference>
<proteinExistence type="predicted"/>
<dbReference type="InterPro" id="IPR005163">
    <property type="entry name" value="Tri_helical_YiiM-like"/>
</dbReference>